<dbReference type="STRING" id="303698.A0A1V6T8P9"/>
<evidence type="ECO:0000313" key="11">
    <source>
        <dbReference type="Proteomes" id="UP000191285"/>
    </source>
</evidence>
<protein>
    <recommendedName>
        <fullName evidence="9">Ribophorin II C-terminal domain-containing protein</fullName>
    </recommendedName>
</protein>
<reference evidence="11" key="1">
    <citation type="journal article" date="2017" name="Nat. Microbiol.">
        <title>Global analysis of biosynthetic gene clusters reveals vast potential of secondary metabolite production in Penicillium species.</title>
        <authorList>
            <person name="Nielsen J.C."/>
            <person name="Grijseels S."/>
            <person name="Prigent S."/>
            <person name="Ji B."/>
            <person name="Dainat J."/>
            <person name="Nielsen K.F."/>
            <person name="Frisvad J.C."/>
            <person name="Workman M."/>
            <person name="Nielsen J."/>
        </authorList>
    </citation>
    <scope>NUCLEOTIDE SEQUENCE [LARGE SCALE GENOMIC DNA]</scope>
    <source>
        <strain evidence="11">IBT 24891</strain>
    </source>
</reference>
<evidence type="ECO:0000256" key="2">
    <source>
        <dbReference type="ARBA" id="ARBA00022692"/>
    </source>
</evidence>
<keyword evidence="5 7" id="KW-1133">Transmembrane helix</keyword>
<evidence type="ECO:0000256" key="5">
    <source>
        <dbReference type="ARBA" id="ARBA00022989"/>
    </source>
</evidence>
<evidence type="ECO:0000256" key="1">
    <source>
        <dbReference type="ARBA" id="ARBA00004477"/>
    </source>
</evidence>
<feature type="domain" description="Ribophorin II C-terminal" evidence="9">
    <location>
        <begin position="181"/>
        <end position="284"/>
    </location>
</feature>
<proteinExistence type="predicted"/>
<evidence type="ECO:0000256" key="6">
    <source>
        <dbReference type="ARBA" id="ARBA00023136"/>
    </source>
</evidence>
<evidence type="ECO:0000256" key="3">
    <source>
        <dbReference type="ARBA" id="ARBA00022729"/>
    </source>
</evidence>
<dbReference type="PANTHER" id="PTHR12640:SF0">
    <property type="entry name" value="DOLICHYL-DIPHOSPHOOLIGOSACCHARIDE--PROTEIN GLYCOSYLTRANSFERASE SUBUNIT 2"/>
    <property type="match status" value="1"/>
</dbReference>
<feature type="transmembrane region" description="Helical" evidence="7">
    <location>
        <begin position="230"/>
        <end position="250"/>
    </location>
</feature>
<dbReference type="GO" id="GO:0008250">
    <property type="term" value="C:oligosaccharyltransferase complex"/>
    <property type="evidence" value="ECO:0007669"/>
    <property type="project" value="InterPro"/>
</dbReference>
<keyword evidence="2 7" id="KW-0812">Transmembrane</keyword>
<dbReference type="OrthoDB" id="432292at2759"/>
<feature type="signal peptide" evidence="8">
    <location>
        <begin position="1"/>
        <end position="23"/>
    </location>
</feature>
<dbReference type="PANTHER" id="PTHR12640">
    <property type="entry name" value="RIBOPHORIN II"/>
    <property type="match status" value="1"/>
</dbReference>
<keyword evidence="4" id="KW-0256">Endoplasmic reticulum</keyword>
<dbReference type="EMBL" id="MLKD01000010">
    <property type="protein sequence ID" value="OQE22290.1"/>
    <property type="molecule type" value="Genomic_DNA"/>
</dbReference>
<feature type="chain" id="PRO_5044292443" description="Ribophorin II C-terminal domain-containing protein" evidence="8">
    <location>
        <begin position="24"/>
        <end position="289"/>
    </location>
</feature>
<evidence type="ECO:0000259" key="9">
    <source>
        <dbReference type="Pfam" id="PF25147"/>
    </source>
</evidence>
<evidence type="ECO:0000256" key="7">
    <source>
        <dbReference type="SAM" id="Phobius"/>
    </source>
</evidence>
<feature type="transmembrane region" description="Helical" evidence="7">
    <location>
        <begin position="190"/>
        <end position="218"/>
    </location>
</feature>
<feature type="transmembrane region" description="Helical" evidence="7">
    <location>
        <begin position="256"/>
        <end position="277"/>
    </location>
</feature>
<organism evidence="10 11">
    <name type="scientific">Penicillium steckii</name>
    <dbReference type="NCBI Taxonomy" id="303698"/>
    <lineage>
        <taxon>Eukaryota</taxon>
        <taxon>Fungi</taxon>
        <taxon>Dikarya</taxon>
        <taxon>Ascomycota</taxon>
        <taxon>Pezizomycotina</taxon>
        <taxon>Eurotiomycetes</taxon>
        <taxon>Eurotiomycetidae</taxon>
        <taxon>Eurotiales</taxon>
        <taxon>Aspergillaceae</taxon>
        <taxon>Penicillium</taxon>
    </lineage>
</organism>
<comment type="subcellular location">
    <subcellularLocation>
        <location evidence="1">Endoplasmic reticulum membrane</location>
        <topology evidence="1">Multi-pass membrane protein</topology>
    </subcellularLocation>
</comment>
<dbReference type="GO" id="GO:0006487">
    <property type="term" value="P:protein N-linked glycosylation"/>
    <property type="evidence" value="ECO:0007669"/>
    <property type="project" value="TreeGrafter"/>
</dbReference>
<dbReference type="AlphaFoldDB" id="A0A1V6T8P9"/>
<keyword evidence="6 7" id="KW-0472">Membrane</keyword>
<dbReference type="UniPathway" id="UPA00378"/>
<gene>
    <name evidence="10" type="ORF">PENSTE_c010G06110</name>
</gene>
<keyword evidence="3 8" id="KW-0732">Signal</keyword>
<dbReference type="InterPro" id="IPR056790">
    <property type="entry name" value="Ribophorin_II_C"/>
</dbReference>
<accession>A0A1V6T8P9</accession>
<evidence type="ECO:0000256" key="4">
    <source>
        <dbReference type="ARBA" id="ARBA00022824"/>
    </source>
</evidence>
<dbReference type="Proteomes" id="UP000191285">
    <property type="component" value="Unassembled WGS sequence"/>
</dbReference>
<evidence type="ECO:0000256" key="8">
    <source>
        <dbReference type="SAM" id="SignalP"/>
    </source>
</evidence>
<dbReference type="InterPro" id="IPR008814">
    <property type="entry name" value="Swp1"/>
</dbReference>
<sequence length="289" mass="30695">MHLWQATVPFCLLASAAIPTAAAAAWGFTDATVAVQPKGAGINGGYKESFSSSKPLGNPVAFTGADTLRVTLTTQEGSSAKRPHQAFLLLKDGHTGLDISYPFTVKENGKSRVELTQKELPLQFLTLPEPIDARIVIGGFGSSDAYDHSVFKLAVERDVNIPIPTAEAPRYGKLPEIHHTFKDDPTNPPIIITLAFVGAVLAALPVLAGLWLFLGVNLSHLPAALKSAPVPHAIFLASLTAIEGIFFLYYTSWNLFQILPAVAAAGAVAFVSGSRALGEVQGRRFAGLR</sequence>
<keyword evidence="11" id="KW-1185">Reference proteome</keyword>
<evidence type="ECO:0000313" key="10">
    <source>
        <dbReference type="EMBL" id="OQE22290.1"/>
    </source>
</evidence>
<comment type="caution">
    <text evidence="10">The sequence shown here is derived from an EMBL/GenBank/DDBJ whole genome shotgun (WGS) entry which is preliminary data.</text>
</comment>
<dbReference type="Pfam" id="PF25147">
    <property type="entry name" value="Ribophorin_II_C"/>
    <property type="match status" value="1"/>
</dbReference>
<name>A0A1V6T8P9_9EURO</name>